<dbReference type="Pfam" id="PF20434">
    <property type="entry name" value="BD-FAE"/>
    <property type="match status" value="1"/>
</dbReference>
<dbReference type="InterPro" id="IPR029058">
    <property type="entry name" value="AB_hydrolase_fold"/>
</dbReference>
<evidence type="ECO:0000313" key="3">
    <source>
        <dbReference type="Proteomes" id="UP000254437"/>
    </source>
</evidence>
<dbReference type="InterPro" id="IPR049492">
    <property type="entry name" value="BD-FAE-like_dom"/>
</dbReference>
<proteinExistence type="predicted"/>
<dbReference type="SUPFAM" id="SSF53474">
    <property type="entry name" value="alpha/beta-Hydrolases"/>
    <property type="match status" value="1"/>
</dbReference>
<dbReference type="RefSeq" id="WP_220186729.1">
    <property type="nucleotide sequence ID" value="NZ_UGQU01000002.1"/>
</dbReference>
<name>A0A378TRB8_MORLA</name>
<gene>
    <name evidence="2" type="ORF">NCTC10359_01611</name>
</gene>
<evidence type="ECO:0000259" key="1">
    <source>
        <dbReference type="Pfam" id="PF20434"/>
    </source>
</evidence>
<accession>A0A378TRB8</accession>
<dbReference type="AlphaFoldDB" id="A0A378TRB8"/>
<protein>
    <recommendedName>
        <fullName evidence="1">BD-FAE-like domain-containing protein</fullName>
    </recommendedName>
</protein>
<dbReference type="Gene3D" id="3.40.50.1820">
    <property type="entry name" value="alpha/beta hydrolase"/>
    <property type="match status" value="1"/>
</dbReference>
<reference evidence="2 3" key="1">
    <citation type="submission" date="2018-06" db="EMBL/GenBank/DDBJ databases">
        <authorList>
            <consortium name="Pathogen Informatics"/>
            <person name="Doyle S."/>
        </authorList>
    </citation>
    <scope>NUCLEOTIDE SEQUENCE [LARGE SCALE GENOMIC DNA]</scope>
    <source>
        <strain evidence="2 3">NCTC10359</strain>
    </source>
</reference>
<feature type="domain" description="BD-FAE-like" evidence="1">
    <location>
        <begin position="17"/>
        <end position="135"/>
    </location>
</feature>
<dbReference type="EMBL" id="UGQU01000002">
    <property type="protein sequence ID" value="STZ63191.1"/>
    <property type="molecule type" value="Genomic_DNA"/>
</dbReference>
<evidence type="ECO:0000313" key="2">
    <source>
        <dbReference type="EMBL" id="STZ63191.1"/>
    </source>
</evidence>
<sequence length="177" mass="18817">MTAESRAGRDGTPRPNSVAAALMRGYVVASAGARGRILGTDGNYTGKAPSVIVDLKSAIAYLKANDTLMAGRADRIIANGTSAGGAMSLLLGASGNSMDYHAELQKTGAIMTADDSVFAVSAYAPITNLENADMAYEWQFNGIFDYQKMSVGMLDYNVKRERIKASLRTSKKFGQMN</sequence>
<organism evidence="2 3">
    <name type="scientific">Moraxella lacunata</name>
    <dbReference type="NCBI Taxonomy" id="477"/>
    <lineage>
        <taxon>Bacteria</taxon>
        <taxon>Pseudomonadati</taxon>
        <taxon>Pseudomonadota</taxon>
        <taxon>Gammaproteobacteria</taxon>
        <taxon>Moraxellales</taxon>
        <taxon>Moraxellaceae</taxon>
        <taxon>Moraxella</taxon>
    </lineage>
</organism>
<dbReference type="Proteomes" id="UP000254437">
    <property type="component" value="Unassembled WGS sequence"/>
</dbReference>